<comment type="caution">
    <text evidence="7">The sequence shown here is derived from an EMBL/GenBank/DDBJ whole genome shotgun (WGS) entry which is preliminary data.</text>
</comment>
<dbReference type="InterPro" id="IPR012677">
    <property type="entry name" value="Nucleotide-bd_a/b_plait_sf"/>
</dbReference>
<dbReference type="PANTHER" id="PTHR13112:SF0">
    <property type="entry name" value="FI21285P1"/>
    <property type="match status" value="1"/>
</dbReference>
<dbReference type="InterPro" id="IPR039722">
    <property type="entry name" value="Upf3"/>
</dbReference>
<name>A0ABD3BAV2_9LAMI</name>
<dbReference type="PANTHER" id="PTHR13112">
    <property type="entry name" value="UPF3 REGULATOR OF NONSENSE TRANSCRIPTS-LIKE PROTEIN"/>
    <property type="match status" value="1"/>
</dbReference>
<feature type="compositionally biased region" description="Polar residues" evidence="5">
    <location>
        <begin position="410"/>
        <end position="428"/>
    </location>
</feature>
<feature type="compositionally biased region" description="Polar residues" evidence="5">
    <location>
        <begin position="333"/>
        <end position="342"/>
    </location>
</feature>
<dbReference type="GO" id="GO:0005634">
    <property type="term" value="C:nucleus"/>
    <property type="evidence" value="ECO:0007669"/>
    <property type="project" value="UniProtKB-SubCell"/>
</dbReference>
<dbReference type="GO" id="GO:0000184">
    <property type="term" value="P:nuclear-transcribed mRNA catabolic process, nonsense-mediated decay"/>
    <property type="evidence" value="ECO:0007669"/>
    <property type="project" value="UniProtKB-KW"/>
</dbReference>
<keyword evidence="3" id="KW-0866">Nonsense-mediated mRNA decay</keyword>
<keyword evidence="4" id="KW-0539">Nucleus</keyword>
<evidence type="ECO:0000313" key="7">
    <source>
        <dbReference type="EMBL" id="KAL3614472.1"/>
    </source>
</evidence>
<evidence type="ECO:0000256" key="4">
    <source>
        <dbReference type="ARBA" id="ARBA00023242"/>
    </source>
</evidence>
<reference evidence="7" key="2">
    <citation type="submission" date="2024-11" db="EMBL/GenBank/DDBJ databases">
        <authorList>
            <person name="Burger M."/>
            <person name="Chory J."/>
        </authorList>
    </citation>
    <scope>NUCLEOTIDE SEQUENCE</scope>
    <source>
        <strain evidence="7">Tecolote</strain>
        <tissue evidence="7">Flower</tissue>
    </source>
</reference>
<comment type="similarity">
    <text evidence="2">Belongs to the RENT3 family.</text>
</comment>
<evidence type="ECO:0000313" key="8">
    <source>
        <dbReference type="EMBL" id="KAL3627837.1"/>
    </source>
</evidence>
<feature type="compositionally biased region" description="Polar residues" evidence="5">
    <location>
        <begin position="284"/>
        <end position="313"/>
    </location>
</feature>
<dbReference type="InterPro" id="IPR035979">
    <property type="entry name" value="RBD_domain_sf"/>
</dbReference>
<feature type="region of interest" description="Disordered" evidence="5">
    <location>
        <begin position="177"/>
        <end position="216"/>
    </location>
</feature>
<feature type="compositionally biased region" description="Polar residues" evidence="5">
    <location>
        <begin position="353"/>
        <end position="363"/>
    </location>
</feature>
<keyword evidence="9" id="KW-1185">Reference proteome</keyword>
<dbReference type="SUPFAM" id="SSF54928">
    <property type="entry name" value="RNA-binding domain, RBD"/>
    <property type="match status" value="1"/>
</dbReference>
<evidence type="ECO:0000259" key="6">
    <source>
        <dbReference type="Pfam" id="PF03467"/>
    </source>
</evidence>
<feature type="region of interest" description="Disordered" evidence="5">
    <location>
        <begin position="280"/>
        <end position="428"/>
    </location>
</feature>
<feature type="domain" description="UPF3" evidence="6">
    <location>
        <begin position="7"/>
        <end position="168"/>
    </location>
</feature>
<evidence type="ECO:0000256" key="2">
    <source>
        <dbReference type="ARBA" id="ARBA00005991"/>
    </source>
</evidence>
<dbReference type="CDD" id="cd12455">
    <property type="entry name" value="RRM_like_Smg4_UPF3"/>
    <property type="match status" value="1"/>
</dbReference>
<evidence type="ECO:0000256" key="5">
    <source>
        <dbReference type="SAM" id="MobiDB-lite"/>
    </source>
</evidence>
<accession>A0ABD3BAV2</accession>
<gene>
    <name evidence="8" type="ORF">CASFOL_028252</name>
    <name evidence="7" type="ORF">CASFOL_041558</name>
</gene>
<evidence type="ECO:0000256" key="1">
    <source>
        <dbReference type="ARBA" id="ARBA00004123"/>
    </source>
</evidence>
<dbReference type="InterPro" id="IPR005120">
    <property type="entry name" value="UPF3_dom"/>
</dbReference>
<dbReference type="Pfam" id="PF03467">
    <property type="entry name" value="Smg4_UPF3"/>
    <property type="match status" value="1"/>
</dbReference>
<dbReference type="Proteomes" id="UP001632038">
    <property type="component" value="Unassembled WGS sequence"/>
</dbReference>
<reference evidence="7 9" key="1">
    <citation type="journal article" date="2024" name="IScience">
        <title>Strigolactones Initiate the Formation of Haustorium-like Structures in Castilleja.</title>
        <authorList>
            <person name="Buerger M."/>
            <person name="Peterson D."/>
            <person name="Chory J."/>
        </authorList>
    </citation>
    <scope>NUCLEOTIDE SEQUENCE</scope>
    <source>
        <strain evidence="7">Tecolote</strain>
        <tissue evidence="7">Flower</tissue>
    </source>
</reference>
<feature type="compositionally biased region" description="Basic and acidic residues" evidence="5">
    <location>
        <begin position="378"/>
        <end position="392"/>
    </location>
</feature>
<sequence length="503" mass="55904">MKGIIDRTKVVLLHLPPTISQLNLVEQVDSRFSGRYRWLTFRPGKLSLRHLTYSRAYIDFNKPEDVIEFAEFFNGHVFVNEKGTQFKTIVEYAPSQRVPKQWSKKDGREGTILKDPEYLDFLENLSKPIENLPSAEIQLERREAERAGAPKANPIVTPLMDFVRQKRAANGGARRIVLNGRPARRGGRMPSRGQVSGSSKRGLEKRRASTTTYVLRDTSKDLSSKDKSTYLLVHKHDDHQLVDMSVNSAAASGHEALEGGLGSTGIGKKILLLKGKEKEIPNVSGGSSLQQKVASPAKTSHSSAPPRQNQQHEASGRIIRSILQNRDTRPPSLVSQSVTSNQDSDKRPPRPPNLQSFQKSTNGAPEDNKVVPNNFPIEKQERRTRNKERPDRSVWTPLRLSDGTHASDELLSSSASQTSQVVDSAEGTNAETKLDMLVARRSRGGHYSADNGSYRQGDRRGSYYNFKDSDGSSLVEGKPLKRGSSGYDAHEKQVWVQKSSSGT</sequence>
<dbReference type="EMBL" id="JAVIJP010000038">
    <property type="protein sequence ID" value="KAL3627837.1"/>
    <property type="molecule type" value="Genomic_DNA"/>
</dbReference>
<dbReference type="AlphaFoldDB" id="A0ABD3BAV2"/>
<dbReference type="EMBL" id="JAVIJP010000105">
    <property type="protein sequence ID" value="KAL3614472.1"/>
    <property type="molecule type" value="Genomic_DNA"/>
</dbReference>
<dbReference type="Gene3D" id="3.30.70.330">
    <property type="match status" value="1"/>
</dbReference>
<comment type="subcellular location">
    <subcellularLocation>
        <location evidence="1">Nucleus</location>
    </subcellularLocation>
</comment>
<feature type="region of interest" description="Disordered" evidence="5">
    <location>
        <begin position="444"/>
        <end position="503"/>
    </location>
</feature>
<protein>
    <recommendedName>
        <fullName evidence="6">UPF3 domain-containing protein</fullName>
    </recommendedName>
</protein>
<organism evidence="7 9">
    <name type="scientific">Castilleja foliolosa</name>
    <dbReference type="NCBI Taxonomy" id="1961234"/>
    <lineage>
        <taxon>Eukaryota</taxon>
        <taxon>Viridiplantae</taxon>
        <taxon>Streptophyta</taxon>
        <taxon>Embryophyta</taxon>
        <taxon>Tracheophyta</taxon>
        <taxon>Spermatophyta</taxon>
        <taxon>Magnoliopsida</taxon>
        <taxon>eudicotyledons</taxon>
        <taxon>Gunneridae</taxon>
        <taxon>Pentapetalae</taxon>
        <taxon>asterids</taxon>
        <taxon>lamiids</taxon>
        <taxon>Lamiales</taxon>
        <taxon>Orobanchaceae</taxon>
        <taxon>Pedicularideae</taxon>
        <taxon>Castillejinae</taxon>
        <taxon>Castilleja</taxon>
    </lineage>
</organism>
<proteinExistence type="inferred from homology"/>
<evidence type="ECO:0000313" key="9">
    <source>
        <dbReference type="Proteomes" id="UP001632038"/>
    </source>
</evidence>
<evidence type="ECO:0000256" key="3">
    <source>
        <dbReference type="ARBA" id="ARBA00023161"/>
    </source>
</evidence>